<dbReference type="AlphaFoldDB" id="K9VAS7"/>
<dbReference type="EMBL" id="CP003614">
    <property type="protein sequence ID" value="AFZ05193.1"/>
    <property type="molecule type" value="Genomic_DNA"/>
</dbReference>
<dbReference type="InterPro" id="IPR039421">
    <property type="entry name" value="Type_1_exporter"/>
</dbReference>
<dbReference type="PANTHER" id="PTHR43394">
    <property type="entry name" value="ATP-DEPENDENT PERMEASE MDL1, MITOCHONDRIAL"/>
    <property type="match status" value="1"/>
</dbReference>
<gene>
    <name evidence="12" type="ORF">Osc7112_0600</name>
</gene>
<evidence type="ECO:0000256" key="4">
    <source>
        <dbReference type="ARBA" id="ARBA00022741"/>
    </source>
</evidence>
<protein>
    <submittedName>
        <fullName evidence="12">Xenobiotic-transporting ATPase</fullName>
    </submittedName>
</protein>
<dbReference type="GO" id="GO:0015421">
    <property type="term" value="F:ABC-type oligopeptide transporter activity"/>
    <property type="evidence" value="ECO:0007669"/>
    <property type="project" value="TreeGrafter"/>
</dbReference>
<keyword evidence="7 9" id="KW-0472">Membrane</keyword>
<dbReference type="eggNOG" id="COG1132">
    <property type="taxonomic scope" value="Bacteria"/>
</dbReference>
<keyword evidence="2" id="KW-0813">Transport</keyword>
<feature type="transmembrane region" description="Helical" evidence="9">
    <location>
        <begin position="153"/>
        <end position="180"/>
    </location>
</feature>
<dbReference type="InterPro" id="IPR027417">
    <property type="entry name" value="P-loop_NTPase"/>
</dbReference>
<reference evidence="12 13" key="1">
    <citation type="submission" date="2012-05" db="EMBL/GenBank/DDBJ databases">
        <title>Finished chromosome of genome of Oscillatoria sp. PCC 7112.</title>
        <authorList>
            <consortium name="US DOE Joint Genome Institute"/>
            <person name="Gugger M."/>
            <person name="Coursin T."/>
            <person name="Rippka R."/>
            <person name="Tandeau De Marsac N."/>
            <person name="Huntemann M."/>
            <person name="Wei C.-L."/>
            <person name="Han J."/>
            <person name="Detter J.C."/>
            <person name="Han C."/>
            <person name="Tapia R."/>
            <person name="Davenport K."/>
            <person name="Daligault H."/>
            <person name="Erkkila T."/>
            <person name="Gu W."/>
            <person name="Munk A.C.C."/>
            <person name="Teshima H."/>
            <person name="Xu Y."/>
            <person name="Chain P."/>
            <person name="Chen A."/>
            <person name="Krypides N."/>
            <person name="Mavromatis K."/>
            <person name="Markowitz V."/>
            <person name="Szeto E."/>
            <person name="Ivanova N."/>
            <person name="Mikhailova N."/>
            <person name="Ovchinnikova G."/>
            <person name="Pagani I."/>
            <person name="Pati A."/>
            <person name="Goodwin L."/>
            <person name="Peters L."/>
            <person name="Pitluck S."/>
            <person name="Woyke T."/>
            <person name="Kerfeld C."/>
        </authorList>
    </citation>
    <scope>NUCLEOTIDE SEQUENCE [LARGE SCALE GENOMIC DNA]</scope>
    <source>
        <strain evidence="12 13">PCC 7112</strain>
    </source>
</reference>
<accession>K9VAS7</accession>
<dbReference type="KEGG" id="oni:Osc7112_0600"/>
<evidence type="ECO:0000256" key="7">
    <source>
        <dbReference type="ARBA" id="ARBA00023136"/>
    </source>
</evidence>
<keyword evidence="4" id="KW-0547">Nucleotide-binding</keyword>
<dbReference type="PROSITE" id="PS00211">
    <property type="entry name" value="ABC_TRANSPORTER_1"/>
    <property type="match status" value="1"/>
</dbReference>
<dbReference type="GO" id="GO:0005524">
    <property type="term" value="F:ATP binding"/>
    <property type="evidence" value="ECO:0007669"/>
    <property type="project" value="UniProtKB-KW"/>
</dbReference>
<evidence type="ECO:0000259" key="10">
    <source>
        <dbReference type="PROSITE" id="PS50893"/>
    </source>
</evidence>
<keyword evidence="6 9" id="KW-1133">Transmembrane helix</keyword>
<dbReference type="Proteomes" id="UP000010478">
    <property type="component" value="Chromosome"/>
</dbReference>
<feature type="transmembrane region" description="Helical" evidence="9">
    <location>
        <begin position="36"/>
        <end position="57"/>
    </location>
</feature>
<keyword evidence="13" id="KW-1185">Reference proteome</keyword>
<evidence type="ECO:0000313" key="13">
    <source>
        <dbReference type="Proteomes" id="UP000010478"/>
    </source>
</evidence>
<proteinExistence type="predicted"/>
<feature type="transmembrane region" description="Helical" evidence="9">
    <location>
        <begin position="186"/>
        <end position="204"/>
    </location>
</feature>
<dbReference type="PROSITE" id="PS50929">
    <property type="entry name" value="ABC_TM1F"/>
    <property type="match status" value="1"/>
</dbReference>
<dbReference type="RefSeq" id="WP_015174524.1">
    <property type="nucleotide sequence ID" value="NC_019729.1"/>
</dbReference>
<dbReference type="InterPro" id="IPR003439">
    <property type="entry name" value="ABC_transporter-like_ATP-bd"/>
</dbReference>
<evidence type="ECO:0000256" key="1">
    <source>
        <dbReference type="ARBA" id="ARBA00004651"/>
    </source>
</evidence>
<organism evidence="12 13">
    <name type="scientific">Phormidium nigroviride PCC 7112</name>
    <dbReference type="NCBI Taxonomy" id="179408"/>
    <lineage>
        <taxon>Bacteria</taxon>
        <taxon>Bacillati</taxon>
        <taxon>Cyanobacteriota</taxon>
        <taxon>Cyanophyceae</taxon>
        <taxon>Oscillatoriophycideae</taxon>
        <taxon>Oscillatoriales</taxon>
        <taxon>Oscillatoriaceae</taxon>
        <taxon>Phormidium</taxon>
    </lineage>
</organism>
<feature type="transmembrane region" description="Helical" evidence="9">
    <location>
        <begin position="77"/>
        <end position="100"/>
    </location>
</feature>
<dbReference type="OrthoDB" id="9762790at2"/>
<dbReference type="STRING" id="179408.Osc7112_0600"/>
<evidence type="ECO:0000256" key="3">
    <source>
        <dbReference type="ARBA" id="ARBA00022692"/>
    </source>
</evidence>
<dbReference type="PANTHER" id="PTHR43394:SF1">
    <property type="entry name" value="ATP-BINDING CASSETTE SUB-FAMILY B MEMBER 10, MITOCHONDRIAL"/>
    <property type="match status" value="1"/>
</dbReference>
<dbReference type="HOGENOM" id="CLU_000604_84_3_3"/>
<dbReference type="CDD" id="cd18544">
    <property type="entry name" value="ABC_6TM_TmrA_like"/>
    <property type="match status" value="1"/>
</dbReference>
<dbReference type="InterPro" id="IPR036640">
    <property type="entry name" value="ABC1_TM_sf"/>
</dbReference>
<keyword evidence="3 9" id="KW-0812">Transmembrane</keyword>
<feature type="compositionally biased region" description="Basic and acidic residues" evidence="8">
    <location>
        <begin position="345"/>
        <end position="374"/>
    </location>
</feature>
<dbReference type="SMART" id="SM00382">
    <property type="entry name" value="AAA"/>
    <property type="match status" value="1"/>
</dbReference>
<evidence type="ECO:0000256" key="6">
    <source>
        <dbReference type="ARBA" id="ARBA00022989"/>
    </source>
</evidence>
<comment type="subcellular location">
    <subcellularLocation>
        <location evidence="1">Cell membrane</location>
        <topology evidence="1">Multi-pass membrane protein</topology>
    </subcellularLocation>
</comment>
<feature type="region of interest" description="Disordered" evidence="8">
    <location>
        <begin position="345"/>
        <end position="379"/>
    </location>
</feature>
<evidence type="ECO:0000259" key="11">
    <source>
        <dbReference type="PROSITE" id="PS50929"/>
    </source>
</evidence>
<dbReference type="GO" id="GO:0016887">
    <property type="term" value="F:ATP hydrolysis activity"/>
    <property type="evidence" value="ECO:0007669"/>
    <property type="project" value="InterPro"/>
</dbReference>
<dbReference type="Gene3D" id="1.20.1560.10">
    <property type="entry name" value="ABC transporter type 1, transmembrane domain"/>
    <property type="match status" value="1"/>
</dbReference>
<dbReference type="InterPro" id="IPR003593">
    <property type="entry name" value="AAA+_ATPase"/>
</dbReference>
<feature type="domain" description="ABC transmembrane type-1" evidence="11">
    <location>
        <begin position="38"/>
        <end position="329"/>
    </location>
</feature>
<dbReference type="Pfam" id="PF00664">
    <property type="entry name" value="ABC_membrane"/>
    <property type="match status" value="1"/>
</dbReference>
<feature type="transmembrane region" description="Helical" evidence="9">
    <location>
        <begin position="264"/>
        <end position="288"/>
    </location>
</feature>
<feature type="region of interest" description="Disordered" evidence="8">
    <location>
        <begin position="399"/>
        <end position="441"/>
    </location>
</feature>
<sequence length="683" mass="75772" precursor="true">MTTSSPVADTKNKSGQETDWRLFLRLASYATRSKRLLIISIALLVPLAVSGAIQPILIGQAISVIRSEPTYEFLRGLPLSAALNILAILLMLTITLRLALQSVQGYLVTKVGQIITTDIRNDLFAHVTSLAVRFFDRTPVGKLMTRLTSDVEALGEVFSSGAIGIVSDLFSILVIAIFMFTMQWQLALMLVLMMIPITAVIVYFQNQYRIANYTTREELSDLNSQLQENLTGIGVVQLFRRERFNSELFRVTNKRYIKAVDTTIFYDSAVSATLEWIALVAIAGVLWMGGQRVLAGNLNFGTLSAFILFAQRLFDPLRQFAEKFTAIQAGFTAVERISDILNEPIEIKDPTSGKKEEGRGKKEEGRGKREEGRRAGYSPLLITGHPEATAYNLSPFDRELADNHQNPASSEYRLLPNNPQSPPANPTLLRGGENAKSQNSESGEIQFDNVWFAYKQDEYVLQNLNFTIKSGEKVALVGPTGAGKSSIIRLLCRLYEPSRGRILVNHVDIRDLPQAELRRHIGVIIQDGFLFAGDVKSNISLGESYSIEEIQAAAEKTNVARLIEQLPQGYDTQLRERGTNLSGGQKQLLAFARAAIRNPSILVLDEATASLDVGTEALIQEALERLMADRTAIIIAHRLSTIRNVDRILVLKRGQLVESGSHEELLQQEGLYASLYKLQMLGS</sequence>
<dbReference type="FunFam" id="3.40.50.300:FF:000287">
    <property type="entry name" value="Multidrug ABC transporter ATP-binding protein"/>
    <property type="match status" value="1"/>
</dbReference>
<dbReference type="SUPFAM" id="SSF52540">
    <property type="entry name" value="P-loop containing nucleoside triphosphate hydrolases"/>
    <property type="match status" value="1"/>
</dbReference>
<dbReference type="PROSITE" id="PS50893">
    <property type="entry name" value="ABC_TRANSPORTER_2"/>
    <property type="match status" value="1"/>
</dbReference>
<feature type="domain" description="ABC transporter" evidence="10">
    <location>
        <begin position="445"/>
        <end position="678"/>
    </location>
</feature>
<dbReference type="CDD" id="cd03254">
    <property type="entry name" value="ABCC_Glucan_exporter_like"/>
    <property type="match status" value="1"/>
</dbReference>
<dbReference type="GO" id="GO:0005886">
    <property type="term" value="C:plasma membrane"/>
    <property type="evidence" value="ECO:0007669"/>
    <property type="project" value="UniProtKB-SubCell"/>
</dbReference>
<evidence type="ECO:0000313" key="12">
    <source>
        <dbReference type="EMBL" id="AFZ05193.1"/>
    </source>
</evidence>
<dbReference type="Pfam" id="PF00005">
    <property type="entry name" value="ABC_tran"/>
    <property type="match status" value="1"/>
</dbReference>
<evidence type="ECO:0000256" key="2">
    <source>
        <dbReference type="ARBA" id="ARBA00022448"/>
    </source>
</evidence>
<evidence type="ECO:0000256" key="8">
    <source>
        <dbReference type="SAM" id="MobiDB-lite"/>
    </source>
</evidence>
<evidence type="ECO:0000256" key="5">
    <source>
        <dbReference type="ARBA" id="ARBA00022840"/>
    </source>
</evidence>
<name>K9VAS7_9CYAN</name>
<dbReference type="InterPro" id="IPR011527">
    <property type="entry name" value="ABC1_TM_dom"/>
</dbReference>
<dbReference type="InterPro" id="IPR017871">
    <property type="entry name" value="ABC_transporter-like_CS"/>
</dbReference>
<dbReference type="SUPFAM" id="SSF90123">
    <property type="entry name" value="ABC transporter transmembrane region"/>
    <property type="match status" value="1"/>
</dbReference>
<evidence type="ECO:0000256" key="9">
    <source>
        <dbReference type="SAM" id="Phobius"/>
    </source>
</evidence>
<dbReference type="Gene3D" id="3.40.50.300">
    <property type="entry name" value="P-loop containing nucleotide triphosphate hydrolases"/>
    <property type="match status" value="1"/>
</dbReference>
<keyword evidence="5" id="KW-0067">ATP-binding</keyword>